<dbReference type="InterPro" id="IPR049578">
    <property type="entry name" value="CAXIP1-like_GIY-YIG_dom"/>
</dbReference>
<accession>A0A1U7ITM5</accession>
<dbReference type="STRING" id="454136.NIES2119_00525"/>
<dbReference type="AlphaFoldDB" id="A0A1U7ITM5"/>
<proteinExistence type="predicted"/>
<dbReference type="Proteomes" id="UP000185860">
    <property type="component" value="Unassembled WGS sequence"/>
</dbReference>
<name>A0A1U7ITM5_9CYAN</name>
<gene>
    <name evidence="1" type="ORF">NIES2119_00525</name>
</gene>
<comment type="caution">
    <text evidence="1">The sequence shown here is derived from an EMBL/GenBank/DDBJ whole genome shotgun (WGS) entry which is preliminary data.</text>
</comment>
<sequence length="181" mass="20522">MSTETDSPSLATLAELKYLDENGLLPSNVSGKIGVYAIFDREKTLKFVGYSRDVYLSLKQHLVRQPQNCHWLKVQTIEKPNRTILESTMNNWIAENGETPVGNDVDKAKWTEAIDIKPLMTDEEKANYEKVAGEELAQSKVLKNVARRVEAEILETLKSRGCQEEIRFNPKLKDSGLLDLK</sequence>
<protein>
    <submittedName>
        <fullName evidence="1">Nuclease subunit of the excinuclease complex</fullName>
    </submittedName>
</protein>
<organism evidence="1 2">
    <name type="scientific">[Phormidium ambiguum] IAM M-71</name>
    <dbReference type="NCBI Taxonomy" id="454136"/>
    <lineage>
        <taxon>Bacteria</taxon>
        <taxon>Bacillati</taxon>
        <taxon>Cyanobacteriota</taxon>
        <taxon>Cyanophyceae</taxon>
        <taxon>Oscillatoriophycideae</taxon>
        <taxon>Aerosakkonematales</taxon>
        <taxon>Aerosakkonemataceae</taxon>
        <taxon>Floridanema</taxon>
    </lineage>
</organism>
<dbReference type="OrthoDB" id="424286at2"/>
<evidence type="ECO:0000313" key="2">
    <source>
        <dbReference type="Proteomes" id="UP000185860"/>
    </source>
</evidence>
<dbReference type="EMBL" id="MRCE01000001">
    <property type="protein sequence ID" value="OKH40834.1"/>
    <property type="molecule type" value="Genomic_DNA"/>
</dbReference>
<evidence type="ECO:0000313" key="1">
    <source>
        <dbReference type="EMBL" id="OKH40834.1"/>
    </source>
</evidence>
<reference evidence="1 2" key="1">
    <citation type="submission" date="2016-11" db="EMBL/GenBank/DDBJ databases">
        <title>Draft Genome Sequences of Nine Cyanobacterial Strains from Diverse Habitats.</title>
        <authorList>
            <person name="Zhu T."/>
            <person name="Hou S."/>
            <person name="Lu X."/>
            <person name="Hess W.R."/>
        </authorList>
    </citation>
    <scope>NUCLEOTIDE SEQUENCE [LARGE SCALE GENOMIC DNA]</scope>
    <source>
        <strain evidence="1 2">IAM M-71</strain>
    </source>
</reference>
<dbReference type="CDD" id="cd10450">
    <property type="entry name" value="GIY-YIG_AtGrxS16_like"/>
    <property type="match status" value="1"/>
</dbReference>
<dbReference type="RefSeq" id="WP_073591508.1">
    <property type="nucleotide sequence ID" value="NZ_MRCE01000001.1"/>
</dbReference>